<dbReference type="SMART" id="SM00267">
    <property type="entry name" value="GGDEF"/>
    <property type="match status" value="1"/>
</dbReference>
<feature type="domain" description="PAC" evidence="3">
    <location>
        <begin position="800"/>
        <end position="852"/>
    </location>
</feature>
<dbReference type="CDD" id="cd00130">
    <property type="entry name" value="PAS"/>
    <property type="match status" value="2"/>
</dbReference>
<dbReference type="PROSITE" id="PS50112">
    <property type="entry name" value="PAS"/>
    <property type="match status" value="2"/>
</dbReference>
<feature type="domain" description="PAS" evidence="2">
    <location>
        <begin position="728"/>
        <end position="771"/>
    </location>
</feature>
<accession>J9Z932</accession>
<evidence type="ECO:0000259" key="3">
    <source>
        <dbReference type="PROSITE" id="PS50113"/>
    </source>
</evidence>
<dbReference type="PROSITE" id="PS50887">
    <property type="entry name" value="GGDEF"/>
    <property type="match status" value="1"/>
</dbReference>
<dbReference type="KEGG" id="lfi:LFML04_0750"/>
<evidence type="ECO:0000259" key="4">
    <source>
        <dbReference type="PROSITE" id="PS50887"/>
    </source>
</evidence>
<dbReference type="NCBIfam" id="TIGR00229">
    <property type="entry name" value="sensory_box"/>
    <property type="match status" value="3"/>
</dbReference>
<feature type="domain" description="GGDEF" evidence="4">
    <location>
        <begin position="884"/>
        <end position="1017"/>
    </location>
</feature>
<name>J9Z932_LEPFM</name>
<gene>
    <name evidence="5" type="ordered locus">LFML04_0750</name>
</gene>
<proteinExistence type="predicted"/>
<protein>
    <submittedName>
        <fullName evidence="5">Diguanylate cyclase with PAS/PAC sensor</fullName>
    </submittedName>
</protein>
<dbReference type="Proteomes" id="UP000006177">
    <property type="component" value="Chromosome"/>
</dbReference>
<dbReference type="GO" id="GO:0006355">
    <property type="term" value="P:regulation of DNA-templated transcription"/>
    <property type="evidence" value="ECO:0007669"/>
    <property type="project" value="InterPro"/>
</dbReference>
<reference evidence="5 6" key="1">
    <citation type="journal article" date="2011" name="J. Microbiol.">
        <title>Complete genome of Leptospirillum ferriphilum ML-04 provides insight into its physiology and environmental adaptation.</title>
        <authorList>
            <person name="Mi S."/>
            <person name="Song J."/>
            <person name="Lin J."/>
            <person name="Che Y."/>
            <person name="Zheng H."/>
            <person name="Lin J."/>
        </authorList>
    </citation>
    <scope>NUCLEOTIDE SEQUENCE [LARGE SCALE GENOMIC DNA]</scope>
    <source>
        <strain evidence="5 6">ML-04</strain>
    </source>
</reference>
<dbReference type="InterPro" id="IPR000160">
    <property type="entry name" value="GGDEF_dom"/>
</dbReference>
<dbReference type="FunFam" id="3.30.70.270:FF:000001">
    <property type="entry name" value="Diguanylate cyclase domain protein"/>
    <property type="match status" value="1"/>
</dbReference>
<feature type="domain" description="PAS" evidence="2">
    <location>
        <begin position="318"/>
        <end position="369"/>
    </location>
</feature>
<dbReference type="InterPro" id="IPR035965">
    <property type="entry name" value="PAS-like_dom_sf"/>
</dbReference>
<dbReference type="SMART" id="SM00091">
    <property type="entry name" value="PAS"/>
    <property type="match status" value="4"/>
</dbReference>
<dbReference type="InterPro" id="IPR000700">
    <property type="entry name" value="PAS-assoc_C"/>
</dbReference>
<dbReference type="SMART" id="SM00086">
    <property type="entry name" value="PAC"/>
    <property type="match status" value="2"/>
</dbReference>
<evidence type="ECO:0000313" key="6">
    <source>
        <dbReference type="Proteomes" id="UP000006177"/>
    </source>
</evidence>
<dbReference type="InterPro" id="IPR043128">
    <property type="entry name" value="Rev_trsase/Diguanyl_cyclase"/>
</dbReference>
<evidence type="ECO:0000259" key="2">
    <source>
        <dbReference type="PROSITE" id="PS50112"/>
    </source>
</evidence>
<dbReference type="Pfam" id="PF13426">
    <property type="entry name" value="PAS_9"/>
    <property type="match status" value="2"/>
</dbReference>
<dbReference type="InterPro" id="IPR029787">
    <property type="entry name" value="Nucleotide_cyclase"/>
</dbReference>
<dbReference type="InterPro" id="IPR052155">
    <property type="entry name" value="Biofilm_reg_signaling"/>
</dbReference>
<dbReference type="Pfam" id="PF00990">
    <property type="entry name" value="GGDEF"/>
    <property type="match status" value="1"/>
</dbReference>
<sequence length="1031" mass="116438">MSHGPPERLQATFSADMDLPWPGRPSGPFLSGLSFILFLERRPRIQTEISTLSRIDYDRDSIERNLTALAFFPEGKKNNVSPSARAAGYLLQIRADALDILSRPGLLTRAEEKTIRDLPGVFDRSVRLPSRAGLSSALQKMSFLEKELDTRELRLNRSLEGVDRNLERTGFFAGGAFLLLAGFFFAGIRDVRRTFSHLALYEALQRSDNGIAFLDPVSGHFLFANEGFLRLTGQAPEDLKTLEPSALFPDVRGVFPGYGEKSPLPPEGLETVLSTRDGRRVPVEMRLERSVFQGSELLLLMISDRSRKQALEEKNREILSHLETIVQNLGEGLLEFDENGRILSSNPMARTLLGFSEEELAGGNALTRLSGGEREREARIRMILRQVCANRTILEESNLVFCRKDGQTIELQGVFSPSSSDGSKGCSVVLFAFRDAGPKKRMEAELRASEVLNRGIVENSPDGIFLLDPVRMVVMEGNIRFARLIGLPDVTFLRGLPVMSFATRTEKEIRKEIEQLGQPGWEIFETSFRRPEGRSIPVSINAVPIPYKGQDAVLVTVRDITFRRQVEQSHLLFLELDRLILEGTPPHRLYQTITDRLVSIFPFVHVALFREGSEGEARLEAVSSRDLVMQMEIVRRACPFGPFFRQDSEEKPFSEVLELFPPWDQWREEGRFGVLTRLPFLFSSDRPAGVMEISLEKGEPLGDALRTLLEDIRGRLAFFARHRDELARIRLLEKAFEVTPAPAFIADPEGRIEWANPAYFSLVGENAESLLQTIHPYLEKRQKSRTNGEMWGRLRKGLSASGEFLHRRRQGPEFLAEIRISPILDEDKSLVSLVAIETDITRERRKEKELRLLAFHDPLTGLPNRAALEREFEGYLAVARRYRRVLVLLFFDLDGFKEVNDALGHEAGDLLLAELAGRLESELRGGDRLFRLGGDEFLVILNNAGTRSEIEQVARRLLEVIHQPFDLKDQEVGIGASIGIALYPENAASQQDLLRMADMAMYRAKSRGKNRIEFYEGEGRTDPSVLREPLG</sequence>
<keyword evidence="1" id="KW-0472">Membrane</keyword>
<dbReference type="STRING" id="1048260.LFML04_0750"/>
<dbReference type="EMBL" id="CP002919">
    <property type="protein sequence ID" value="AFS52984.1"/>
    <property type="molecule type" value="Genomic_DNA"/>
</dbReference>
<dbReference type="Pfam" id="PF00989">
    <property type="entry name" value="PAS"/>
    <property type="match status" value="2"/>
</dbReference>
<dbReference type="PROSITE" id="PS50113">
    <property type="entry name" value="PAC"/>
    <property type="match status" value="1"/>
</dbReference>
<keyword evidence="1" id="KW-1133">Transmembrane helix</keyword>
<evidence type="ECO:0000313" key="5">
    <source>
        <dbReference type="EMBL" id="AFS52984.1"/>
    </source>
</evidence>
<dbReference type="HOGENOM" id="CLU_011191_0_0_0"/>
<dbReference type="RefSeq" id="WP_014960494.1">
    <property type="nucleotide sequence ID" value="NC_018649.1"/>
</dbReference>
<feature type="transmembrane region" description="Helical" evidence="1">
    <location>
        <begin position="169"/>
        <end position="188"/>
    </location>
</feature>
<dbReference type="AlphaFoldDB" id="J9Z932"/>
<dbReference type="PATRIC" id="fig|1048260.3.peg.813"/>
<dbReference type="Gene3D" id="3.30.70.270">
    <property type="match status" value="1"/>
</dbReference>
<dbReference type="InterPro" id="IPR001610">
    <property type="entry name" value="PAC"/>
</dbReference>
<evidence type="ECO:0000256" key="1">
    <source>
        <dbReference type="SAM" id="Phobius"/>
    </source>
</evidence>
<dbReference type="GO" id="GO:0003824">
    <property type="term" value="F:catalytic activity"/>
    <property type="evidence" value="ECO:0007669"/>
    <property type="project" value="UniProtKB-ARBA"/>
</dbReference>
<dbReference type="SUPFAM" id="SSF55073">
    <property type="entry name" value="Nucleotide cyclase"/>
    <property type="match status" value="1"/>
</dbReference>
<dbReference type="InterPro" id="IPR013767">
    <property type="entry name" value="PAS_fold"/>
</dbReference>
<dbReference type="Gene3D" id="3.30.450.20">
    <property type="entry name" value="PAS domain"/>
    <property type="match status" value="4"/>
</dbReference>
<keyword evidence="1" id="KW-0812">Transmembrane</keyword>
<dbReference type="PANTHER" id="PTHR44757">
    <property type="entry name" value="DIGUANYLATE CYCLASE DGCP"/>
    <property type="match status" value="1"/>
</dbReference>
<dbReference type="NCBIfam" id="TIGR00254">
    <property type="entry name" value="GGDEF"/>
    <property type="match status" value="1"/>
</dbReference>
<dbReference type="InterPro" id="IPR000014">
    <property type="entry name" value="PAS"/>
</dbReference>
<dbReference type="SUPFAM" id="SSF55785">
    <property type="entry name" value="PYP-like sensor domain (PAS domain)"/>
    <property type="match status" value="4"/>
</dbReference>
<dbReference type="CDD" id="cd01949">
    <property type="entry name" value="GGDEF"/>
    <property type="match status" value="1"/>
</dbReference>
<dbReference type="PANTHER" id="PTHR44757:SF2">
    <property type="entry name" value="BIOFILM ARCHITECTURE MAINTENANCE PROTEIN MBAA"/>
    <property type="match status" value="1"/>
</dbReference>
<organism evidence="5 6">
    <name type="scientific">Leptospirillum ferriphilum (strain ML-04)</name>
    <dbReference type="NCBI Taxonomy" id="1048260"/>
    <lineage>
        <taxon>Bacteria</taxon>
        <taxon>Pseudomonadati</taxon>
        <taxon>Nitrospirota</taxon>
        <taxon>Nitrospiria</taxon>
        <taxon>Nitrospirales</taxon>
        <taxon>Nitrospiraceae</taxon>
        <taxon>Leptospirillum</taxon>
    </lineage>
</organism>